<dbReference type="GO" id="GO:0008270">
    <property type="term" value="F:zinc ion binding"/>
    <property type="evidence" value="ECO:0007669"/>
    <property type="project" value="UniProtKB-KW"/>
</dbReference>
<feature type="domain" description="HAT C-terminal dimerisation" evidence="8">
    <location>
        <begin position="472"/>
        <end position="554"/>
    </location>
</feature>
<dbReference type="InterPro" id="IPR012337">
    <property type="entry name" value="RNaseH-like_sf"/>
</dbReference>
<proteinExistence type="predicted"/>
<gene>
    <name evidence="10" type="ORF">L1049_017058</name>
</gene>
<dbReference type="AlphaFoldDB" id="A0AAP0S2B7"/>
<organism evidence="10 11">
    <name type="scientific">Liquidambar formosana</name>
    <name type="common">Formosan gum</name>
    <dbReference type="NCBI Taxonomy" id="63359"/>
    <lineage>
        <taxon>Eukaryota</taxon>
        <taxon>Viridiplantae</taxon>
        <taxon>Streptophyta</taxon>
        <taxon>Embryophyta</taxon>
        <taxon>Tracheophyta</taxon>
        <taxon>Spermatophyta</taxon>
        <taxon>Magnoliopsida</taxon>
        <taxon>eudicotyledons</taxon>
        <taxon>Gunneridae</taxon>
        <taxon>Pentapetalae</taxon>
        <taxon>Saxifragales</taxon>
        <taxon>Altingiaceae</taxon>
        <taxon>Liquidambar</taxon>
    </lineage>
</organism>
<sequence>MSEDHEINVTVDPKMSGHVFHDEGDGHSEDGYSDDGYGDDAYIDKGYANEFDSENFVVDEKKVRQALARLICTDNVGPQIVEKEGFLRFSRCLNPSVQLGNVQSMKYECHEIYKEEKEKIKQILTTLDGQISLSLDILSGPSGIDYMCLTAHFIDDDWNAKKWVLYFCRLMGDDFTKVVLKSLSNWGIISKISTITLKNSCEYDELVEVLKDQVLKNKKLQLNSQLFRVYCCADILSLMVEDALNEIPEIIDKVRYLVTCGRPSLMWHNTYHTLKEVSELYSMGEFSKDEYDGIDIPPADEWKKVEGIYKLLENVHNVAKVLFETKHSTANIYLHNLQNLRESLIKESNGSDSFIRPVAEKLLKKFDKYWKDMFLVLAIATVLDPRFKMKYLEFSSSKYEGNDGNLQVTAVLEAIQSLYGDYSAHAFKIENSVSEGFPRSHEEGYHNPEDGFNGLREDKHVIQSDNSSPKSELDLYLEGPVIRWSQDFDILSFWRAASPEYPTLSRMARDFLAIPVSVVTSFEAYYTQKRRVDLDLLRSGQDVMNTLMCTRSWLQKD</sequence>
<dbReference type="EMBL" id="JBBPBK010000003">
    <property type="protein sequence ID" value="KAK9288599.1"/>
    <property type="molecule type" value="Genomic_DNA"/>
</dbReference>
<keyword evidence="11" id="KW-1185">Reference proteome</keyword>
<dbReference type="InterPro" id="IPR008906">
    <property type="entry name" value="HATC_C_dom"/>
</dbReference>
<comment type="subcellular location">
    <subcellularLocation>
        <location evidence="1">Nucleus</location>
    </subcellularLocation>
</comment>
<evidence type="ECO:0000256" key="5">
    <source>
        <dbReference type="ARBA" id="ARBA00023125"/>
    </source>
</evidence>
<keyword evidence="6" id="KW-0539">Nucleus</keyword>
<dbReference type="GO" id="GO:0046983">
    <property type="term" value="F:protein dimerization activity"/>
    <property type="evidence" value="ECO:0007669"/>
    <property type="project" value="InterPro"/>
</dbReference>
<reference evidence="10 11" key="1">
    <citation type="journal article" date="2024" name="Plant J.">
        <title>Genome sequences and population genomics reveal climatic adaptation and genomic divergence between two closely related sweetgum species.</title>
        <authorList>
            <person name="Xu W.Q."/>
            <person name="Ren C.Q."/>
            <person name="Zhang X.Y."/>
            <person name="Comes H.P."/>
            <person name="Liu X.H."/>
            <person name="Li Y.G."/>
            <person name="Kettle C.J."/>
            <person name="Jalonen R."/>
            <person name="Gaisberger H."/>
            <person name="Ma Y.Z."/>
            <person name="Qiu Y.X."/>
        </authorList>
    </citation>
    <scope>NUCLEOTIDE SEQUENCE [LARGE SCALE GENOMIC DNA]</scope>
    <source>
        <strain evidence="10">Hangzhou</strain>
    </source>
</reference>
<keyword evidence="5" id="KW-0238">DNA-binding</keyword>
<dbReference type="SUPFAM" id="SSF53098">
    <property type="entry name" value="Ribonuclease H-like"/>
    <property type="match status" value="1"/>
</dbReference>
<dbReference type="Pfam" id="PF05699">
    <property type="entry name" value="Dimer_Tnp_hAT"/>
    <property type="match status" value="1"/>
</dbReference>
<feature type="domain" description="hAT-like transposase RNase-H fold" evidence="9">
    <location>
        <begin position="325"/>
        <end position="422"/>
    </location>
</feature>
<dbReference type="PANTHER" id="PTHR46481:SF10">
    <property type="entry name" value="ZINC FINGER BED DOMAIN-CONTAINING PROTEIN 39"/>
    <property type="match status" value="1"/>
</dbReference>
<keyword evidence="3" id="KW-0863">Zinc-finger</keyword>
<accession>A0AAP0S2B7</accession>
<dbReference type="Pfam" id="PF14372">
    <property type="entry name" value="hAT-like_RNase-H"/>
    <property type="match status" value="1"/>
</dbReference>
<name>A0AAP0S2B7_LIQFO</name>
<dbReference type="GO" id="GO:0005634">
    <property type="term" value="C:nucleus"/>
    <property type="evidence" value="ECO:0007669"/>
    <property type="project" value="UniProtKB-SubCell"/>
</dbReference>
<feature type="region of interest" description="Disordered" evidence="7">
    <location>
        <begin position="15"/>
        <end position="34"/>
    </location>
</feature>
<evidence type="ECO:0000256" key="4">
    <source>
        <dbReference type="ARBA" id="ARBA00022833"/>
    </source>
</evidence>
<evidence type="ECO:0000313" key="11">
    <source>
        <dbReference type="Proteomes" id="UP001415857"/>
    </source>
</evidence>
<dbReference type="Proteomes" id="UP001415857">
    <property type="component" value="Unassembled WGS sequence"/>
</dbReference>
<keyword evidence="2" id="KW-0479">Metal-binding</keyword>
<evidence type="ECO:0000259" key="8">
    <source>
        <dbReference type="Pfam" id="PF05699"/>
    </source>
</evidence>
<evidence type="ECO:0000313" key="10">
    <source>
        <dbReference type="EMBL" id="KAK9288599.1"/>
    </source>
</evidence>
<dbReference type="PANTHER" id="PTHR46481">
    <property type="entry name" value="ZINC FINGER BED DOMAIN-CONTAINING PROTEIN 4"/>
    <property type="match status" value="1"/>
</dbReference>
<dbReference type="InterPro" id="IPR052035">
    <property type="entry name" value="ZnF_BED_domain_contain"/>
</dbReference>
<evidence type="ECO:0008006" key="12">
    <source>
        <dbReference type="Google" id="ProtNLM"/>
    </source>
</evidence>
<protein>
    <recommendedName>
        <fullName evidence="12">Zinc finger BED domain-containing protein RICESLEEPER 2-like</fullName>
    </recommendedName>
</protein>
<evidence type="ECO:0000256" key="7">
    <source>
        <dbReference type="SAM" id="MobiDB-lite"/>
    </source>
</evidence>
<dbReference type="GO" id="GO:0003677">
    <property type="term" value="F:DNA binding"/>
    <property type="evidence" value="ECO:0007669"/>
    <property type="project" value="UniProtKB-KW"/>
</dbReference>
<evidence type="ECO:0000256" key="2">
    <source>
        <dbReference type="ARBA" id="ARBA00022723"/>
    </source>
</evidence>
<evidence type="ECO:0000256" key="6">
    <source>
        <dbReference type="ARBA" id="ARBA00023242"/>
    </source>
</evidence>
<comment type="caution">
    <text evidence="10">The sequence shown here is derived from an EMBL/GenBank/DDBJ whole genome shotgun (WGS) entry which is preliminary data.</text>
</comment>
<feature type="compositionally biased region" description="Basic and acidic residues" evidence="7">
    <location>
        <begin position="19"/>
        <end position="30"/>
    </location>
</feature>
<dbReference type="InterPro" id="IPR025525">
    <property type="entry name" value="hAT-like_transposase_RNase-H"/>
</dbReference>
<evidence type="ECO:0000259" key="9">
    <source>
        <dbReference type="Pfam" id="PF14372"/>
    </source>
</evidence>
<keyword evidence="4" id="KW-0862">Zinc</keyword>
<evidence type="ECO:0000256" key="3">
    <source>
        <dbReference type="ARBA" id="ARBA00022771"/>
    </source>
</evidence>
<evidence type="ECO:0000256" key="1">
    <source>
        <dbReference type="ARBA" id="ARBA00004123"/>
    </source>
</evidence>